<name>A0ABX0SEF9_9ACTN</name>
<protein>
    <submittedName>
        <fullName evidence="1">Uncharacterized protein</fullName>
    </submittedName>
</protein>
<organism evidence="1 2">
    <name type="scientific">Brooklawnia cerclae</name>
    <dbReference type="NCBI Taxonomy" id="349934"/>
    <lineage>
        <taxon>Bacteria</taxon>
        <taxon>Bacillati</taxon>
        <taxon>Actinomycetota</taxon>
        <taxon>Actinomycetes</taxon>
        <taxon>Propionibacteriales</taxon>
        <taxon>Propionibacteriaceae</taxon>
        <taxon>Brooklawnia</taxon>
    </lineage>
</organism>
<keyword evidence="2" id="KW-1185">Reference proteome</keyword>
<evidence type="ECO:0000313" key="1">
    <source>
        <dbReference type="EMBL" id="NIH56264.1"/>
    </source>
</evidence>
<accession>A0ABX0SEF9</accession>
<reference evidence="1 2" key="1">
    <citation type="submission" date="2020-02" db="EMBL/GenBank/DDBJ databases">
        <title>Sequencing the genomes of 1000 actinobacteria strains.</title>
        <authorList>
            <person name="Klenk H.-P."/>
        </authorList>
    </citation>
    <scope>NUCLEOTIDE SEQUENCE [LARGE SCALE GENOMIC DNA]</scope>
    <source>
        <strain evidence="1 2">DSM 19609</strain>
    </source>
</reference>
<dbReference type="EMBL" id="JAAMOZ010000001">
    <property type="protein sequence ID" value="NIH56264.1"/>
    <property type="molecule type" value="Genomic_DNA"/>
</dbReference>
<comment type="caution">
    <text evidence="1">The sequence shown here is derived from an EMBL/GenBank/DDBJ whole genome shotgun (WGS) entry which is preliminary data.</text>
</comment>
<gene>
    <name evidence="1" type="ORF">FB473_000909</name>
</gene>
<sequence length="66" mass="7131">MNDDPLDRVTRAYQGVTDAALERDQAIIAAHDAGNSWEAVARAAGVTLRSVMKIVERIKRGGVPRA</sequence>
<dbReference type="Proteomes" id="UP000749311">
    <property type="component" value="Unassembled WGS sequence"/>
</dbReference>
<proteinExistence type="predicted"/>
<evidence type="ECO:0000313" key="2">
    <source>
        <dbReference type="Proteomes" id="UP000749311"/>
    </source>
</evidence>
<dbReference type="RefSeq" id="WP_167165241.1">
    <property type="nucleotide sequence ID" value="NZ_BAAAOO010000002.1"/>
</dbReference>